<dbReference type="InterPro" id="IPR012902">
    <property type="entry name" value="N_methyl_site"/>
</dbReference>
<organism evidence="2 3">
    <name type="scientific">Candidatus Proximibacter danicus</name>
    <dbReference type="NCBI Taxonomy" id="2954365"/>
    <lineage>
        <taxon>Bacteria</taxon>
        <taxon>Pseudomonadati</taxon>
        <taxon>Pseudomonadota</taxon>
        <taxon>Betaproteobacteria</taxon>
        <taxon>Candidatus Proximibacter</taxon>
    </lineage>
</organism>
<dbReference type="NCBIfam" id="TIGR02532">
    <property type="entry name" value="IV_pilin_GFxxxE"/>
    <property type="match status" value="1"/>
</dbReference>
<dbReference type="Gene3D" id="3.30.700.10">
    <property type="entry name" value="Glycoprotein, Type 4 Pilin"/>
    <property type="match status" value="1"/>
</dbReference>
<dbReference type="SUPFAM" id="SSF54523">
    <property type="entry name" value="Pili subunits"/>
    <property type="match status" value="1"/>
</dbReference>
<sequence>MKNGNRIHKSAGFTLIELIVVITILGILAAVALPRFTNLQRDARIAKLNAAKGAVAAASALIHATFLARGGVADTVACSDGTIATNTTNVCTENGRVALVFGYPASNVALGAPVPGIVGAAGLTTLFSPLAADLTNEGYTVLVAGGVTTFRVVGAPTAATCQFTYTDPAVANAAPTISVVNTVGC</sequence>
<dbReference type="InterPro" id="IPR045584">
    <property type="entry name" value="Pilin-like"/>
</dbReference>
<keyword evidence="1" id="KW-0472">Membrane</keyword>
<gene>
    <name evidence="2" type="ORF">IPL58_07325</name>
</gene>
<keyword evidence="1" id="KW-1133">Transmembrane helix</keyword>
<comment type="caution">
    <text evidence="2">The sequence shown here is derived from an EMBL/GenBank/DDBJ whole genome shotgun (WGS) entry which is preliminary data.</text>
</comment>
<keyword evidence="1" id="KW-0812">Transmembrane</keyword>
<reference evidence="2" key="1">
    <citation type="submission" date="2020-10" db="EMBL/GenBank/DDBJ databases">
        <title>Connecting structure to function with the recovery of over 1000 high-quality activated sludge metagenome-assembled genomes encoding full-length rRNA genes using long-read sequencing.</title>
        <authorList>
            <person name="Singleton C.M."/>
            <person name="Petriglieri F."/>
            <person name="Kristensen J.M."/>
            <person name="Kirkegaard R.H."/>
            <person name="Michaelsen T.Y."/>
            <person name="Andersen M.H."/>
            <person name="Karst S.M."/>
            <person name="Dueholm M.S."/>
            <person name="Nielsen P.H."/>
            <person name="Albertsen M."/>
        </authorList>
    </citation>
    <scope>NUCLEOTIDE SEQUENCE</scope>
    <source>
        <strain evidence="2">Hirt_18-Q3-R61-65_BATAC.395</strain>
    </source>
</reference>
<evidence type="ECO:0000313" key="2">
    <source>
        <dbReference type="EMBL" id="MBK8523941.1"/>
    </source>
</evidence>
<accession>A0A9D7K3X8</accession>
<evidence type="ECO:0000313" key="3">
    <source>
        <dbReference type="Proteomes" id="UP000886689"/>
    </source>
</evidence>
<dbReference type="Proteomes" id="UP000886689">
    <property type="component" value="Unassembled WGS sequence"/>
</dbReference>
<evidence type="ECO:0000256" key="1">
    <source>
        <dbReference type="SAM" id="Phobius"/>
    </source>
</evidence>
<name>A0A9D7K3X8_9PROT</name>
<dbReference type="AlphaFoldDB" id="A0A9D7K3X8"/>
<dbReference type="PROSITE" id="PS00409">
    <property type="entry name" value="PROKAR_NTER_METHYL"/>
    <property type="match status" value="1"/>
</dbReference>
<feature type="transmembrane region" description="Helical" evidence="1">
    <location>
        <begin position="12"/>
        <end position="33"/>
    </location>
</feature>
<proteinExistence type="predicted"/>
<dbReference type="Pfam" id="PF07963">
    <property type="entry name" value="N_methyl"/>
    <property type="match status" value="1"/>
</dbReference>
<protein>
    <submittedName>
        <fullName evidence="2">Type II secretion system protein</fullName>
    </submittedName>
</protein>
<dbReference type="EMBL" id="JADJUC010000005">
    <property type="protein sequence ID" value="MBK8523941.1"/>
    <property type="molecule type" value="Genomic_DNA"/>
</dbReference>